<dbReference type="InterPro" id="IPR037294">
    <property type="entry name" value="ABC_BtuC-like"/>
</dbReference>
<dbReference type="Pfam" id="PF00950">
    <property type="entry name" value="ABC-3"/>
    <property type="match status" value="1"/>
</dbReference>
<keyword evidence="5 8" id="KW-0812">Transmembrane</keyword>
<evidence type="ECO:0000256" key="6">
    <source>
        <dbReference type="ARBA" id="ARBA00022989"/>
    </source>
</evidence>
<feature type="transmembrane region" description="Helical" evidence="10">
    <location>
        <begin position="12"/>
        <end position="36"/>
    </location>
</feature>
<dbReference type="Gene3D" id="1.10.3470.10">
    <property type="entry name" value="ABC transporter involved in vitamin B12 uptake, BtuC"/>
    <property type="match status" value="1"/>
</dbReference>
<evidence type="ECO:0000256" key="9">
    <source>
        <dbReference type="SAM" id="MobiDB-lite"/>
    </source>
</evidence>
<comment type="caution">
    <text evidence="12">The sequence shown here is derived from an EMBL/GenBank/DDBJ whole genome shotgun (WGS) entry which is preliminary data.</text>
</comment>
<evidence type="ECO:0000313" key="13">
    <source>
        <dbReference type="Proteomes" id="UP001597297"/>
    </source>
</evidence>
<dbReference type="InterPro" id="IPR022689">
    <property type="entry name" value="Iron_dep_repressor"/>
</dbReference>
<feature type="transmembrane region" description="Helical" evidence="10">
    <location>
        <begin position="226"/>
        <end position="244"/>
    </location>
</feature>
<feature type="transmembrane region" description="Helical" evidence="10">
    <location>
        <begin position="170"/>
        <end position="189"/>
    </location>
</feature>
<dbReference type="SUPFAM" id="SSF81345">
    <property type="entry name" value="ABC transporter involved in vitamin B12 uptake, BtuC"/>
    <property type="match status" value="1"/>
</dbReference>
<dbReference type="PANTHER" id="PTHR30477">
    <property type="entry name" value="ABC-TRANSPORTER METAL-BINDING PROTEIN"/>
    <property type="match status" value="1"/>
</dbReference>
<keyword evidence="4" id="KW-1003">Cell membrane</keyword>
<comment type="subcellular location">
    <subcellularLocation>
        <location evidence="1 8">Cell membrane</location>
        <topology evidence="1 8">Multi-pass membrane protein</topology>
    </subcellularLocation>
</comment>
<evidence type="ECO:0000256" key="2">
    <source>
        <dbReference type="ARBA" id="ARBA00008034"/>
    </source>
</evidence>
<reference evidence="13" key="1">
    <citation type="journal article" date="2019" name="Int. J. Syst. Evol. Microbiol.">
        <title>The Global Catalogue of Microorganisms (GCM) 10K type strain sequencing project: providing services to taxonomists for standard genome sequencing and annotation.</title>
        <authorList>
            <consortium name="The Broad Institute Genomics Platform"/>
            <consortium name="The Broad Institute Genome Sequencing Center for Infectious Disease"/>
            <person name="Wu L."/>
            <person name="Ma J."/>
        </authorList>
    </citation>
    <scope>NUCLEOTIDE SEQUENCE [LARGE SCALE GENOMIC DNA]</scope>
    <source>
        <strain evidence="13">JCM 16545</strain>
    </source>
</reference>
<feature type="transmembrane region" description="Helical" evidence="10">
    <location>
        <begin position="68"/>
        <end position="86"/>
    </location>
</feature>
<dbReference type="InterPro" id="IPR036388">
    <property type="entry name" value="WH-like_DNA-bd_sf"/>
</dbReference>
<evidence type="ECO:0000256" key="4">
    <source>
        <dbReference type="ARBA" id="ARBA00022475"/>
    </source>
</evidence>
<evidence type="ECO:0000256" key="5">
    <source>
        <dbReference type="ARBA" id="ARBA00022692"/>
    </source>
</evidence>
<keyword evidence="7 10" id="KW-0472">Membrane</keyword>
<evidence type="ECO:0000256" key="10">
    <source>
        <dbReference type="SAM" id="Phobius"/>
    </source>
</evidence>
<evidence type="ECO:0000256" key="1">
    <source>
        <dbReference type="ARBA" id="ARBA00004651"/>
    </source>
</evidence>
<sequence length="445" mass="48505">MLTILPDMLASLSVVQSALLAALLVGISCGLLGSYVVVRRVALVGDALSHAVFPGVVAGFMWSEDRNIFVIFGCALLAGLLGVMMVRAIEKSTRLKADAALGIVLASFFAIGILWNSTDQQSGVKDFLFGDLAVISALDLSLMGGVTFVVVLSVFALVRPFQVLSFDEGFAVGLGYPVKVLNFIFFGLLTFTVVVALQAVGVVLVSAMLITPAATAYLLSDRMHRMMLYAVGFGCFACVSGGLISSKLSGMPPGPVISLMGAFTFGVVYFVAPQHGVLAKLMRHIQQRKRVERENILKAIYKMLEDDDFTHAGVSLKELAVIRRVTMEEAMKQAEMLVESNEATYEEGKSAIYLTPAGWRRAAEIVRNHRLWELYLTDLANYEADHVHDDAEKIEHILGADAVRRLERDLDFPEFDPHGKPIPSVTRSMESSIGKMEETGYRASK</sequence>
<dbReference type="Proteomes" id="UP001597297">
    <property type="component" value="Unassembled WGS sequence"/>
</dbReference>
<keyword evidence="6 10" id="KW-1133">Transmembrane helix</keyword>
<dbReference type="Pfam" id="PF02742">
    <property type="entry name" value="Fe_dep_repr_C"/>
    <property type="match status" value="1"/>
</dbReference>
<evidence type="ECO:0000256" key="3">
    <source>
        <dbReference type="ARBA" id="ARBA00022448"/>
    </source>
</evidence>
<organism evidence="12 13">
    <name type="scientific">Rubritalea spongiae</name>
    <dbReference type="NCBI Taxonomy" id="430797"/>
    <lineage>
        <taxon>Bacteria</taxon>
        <taxon>Pseudomonadati</taxon>
        <taxon>Verrucomicrobiota</taxon>
        <taxon>Verrucomicrobiia</taxon>
        <taxon>Verrucomicrobiales</taxon>
        <taxon>Rubritaleaceae</taxon>
        <taxon>Rubritalea</taxon>
    </lineage>
</organism>
<dbReference type="InterPro" id="IPR001626">
    <property type="entry name" value="ABC_TroCD"/>
</dbReference>
<protein>
    <submittedName>
        <fullName evidence="12">Iron chelate uptake ABC transporter family permease subunit</fullName>
    </submittedName>
</protein>
<evidence type="ECO:0000313" key="12">
    <source>
        <dbReference type="EMBL" id="MFD2276542.1"/>
    </source>
</evidence>
<dbReference type="CDD" id="cd06550">
    <property type="entry name" value="TM_ABC_iron-siderophores_like"/>
    <property type="match status" value="1"/>
</dbReference>
<feature type="transmembrane region" description="Helical" evidence="10">
    <location>
        <begin position="135"/>
        <end position="158"/>
    </location>
</feature>
<feature type="transmembrane region" description="Helical" evidence="10">
    <location>
        <begin position="43"/>
        <end position="62"/>
    </location>
</feature>
<evidence type="ECO:0000256" key="8">
    <source>
        <dbReference type="RuleBase" id="RU003943"/>
    </source>
</evidence>
<dbReference type="PANTHER" id="PTHR30477:SF3">
    <property type="entry name" value="METAL TRANSPORT SYSTEM MEMBRANE PROTEIN CT_069-RELATED"/>
    <property type="match status" value="1"/>
</dbReference>
<accession>A0ABW5E1R5</accession>
<feature type="compositionally biased region" description="Basic and acidic residues" evidence="9">
    <location>
        <begin position="435"/>
        <end position="445"/>
    </location>
</feature>
<keyword evidence="3 8" id="KW-0813">Transport</keyword>
<feature type="domain" description="Iron dependent repressor metal binding and dimerisation" evidence="11">
    <location>
        <begin position="355"/>
        <end position="423"/>
    </location>
</feature>
<gene>
    <name evidence="12" type="ORF">ACFSQZ_08695</name>
</gene>
<dbReference type="InterPro" id="IPR036421">
    <property type="entry name" value="Fe_dep_repressor_sf"/>
</dbReference>
<feature type="transmembrane region" description="Helical" evidence="10">
    <location>
        <begin position="195"/>
        <end position="219"/>
    </location>
</feature>
<dbReference type="SUPFAM" id="SSF47979">
    <property type="entry name" value="Iron-dependent repressor protein, dimerization domain"/>
    <property type="match status" value="1"/>
</dbReference>
<evidence type="ECO:0000259" key="11">
    <source>
        <dbReference type="Pfam" id="PF02742"/>
    </source>
</evidence>
<feature type="transmembrane region" description="Helical" evidence="10">
    <location>
        <begin position="256"/>
        <end position="279"/>
    </location>
</feature>
<proteinExistence type="inferred from homology"/>
<dbReference type="RefSeq" id="WP_377092969.1">
    <property type="nucleotide sequence ID" value="NZ_JBHSJM010000001.1"/>
</dbReference>
<dbReference type="EMBL" id="JBHUJC010000025">
    <property type="protein sequence ID" value="MFD2276542.1"/>
    <property type="molecule type" value="Genomic_DNA"/>
</dbReference>
<dbReference type="Gene3D" id="1.10.10.10">
    <property type="entry name" value="Winged helix-like DNA-binding domain superfamily/Winged helix DNA-binding domain"/>
    <property type="match status" value="1"/>
</dbReference>
<comment type="similarity">
    <text evidence="2 8">Belongs to the ABC-3 integral membrane protein family.</text>
</comment>
<keyword evidence="13" id="KW-1185">Reference proteome</keyword>
<name>A0ABW5E1R5_9BACT</name>
<feature type="region of interest" description="Disordered" evidence="9">
    <location>
        <begin position="417"/>
        <end position="445"/>
    </location>
</feature>
<dbReference type="SMART" id="SM00529">
    <property type="entry name" value="HTH_DTXR"/>
    <property type="match status" value="1"/>
</dbReference>
<evidence type="ECO:0000256" key="7">
    <source>
        <dbReference type="ARBA" id="ARBA00023136"/>
    </source>
</evidence>
<dbReference type="InterPro" id="IPR001367">
    <property type="entry name" value="Fe_dep_repressor"/>
</dbReference>
<feature type="transmembrane region" description="Helical" evidence="10">
    <location>
        <begin position="98"/>
        <end position="115"/>
    </location>
</feature>